<keyword evidence="2" id="KW-1185">Reference proteome</keyword>
<organism evidence="1 2">
    <name type="scientific">Nocardiopsis tropica</name>
    <dbReference type="NCBI Taxonomy" id="109330"/>
    <lineage>
        <taxon>Bacteria</taxon>
        <taxon>Bacillati</taxon>
        <taxon>Actinomycetota</taxon>
        <taxon>Actinomycetes</taxon>
        <taxon>Streptosporangiales</taxon>
        <taxon>Nocardiopsidaceae</taxon>
        <taxon>Nocardiopsis</taxon>
    </lineage>
</organism>
<sequence>MKPTTRRECPLHGAGVDPARLVGRRVRQVMAAWHVRADQAATDPVEVWLVDDLGDAVRLTTGSDWCLVVDDVAPRSGDDMGEHGTVEVAPWTHGSPFVRHAGEPVVAVHERFDSYTGRVGLEIVFPTGSVEYGSWNGDLRPVG</sequence>
<dbReference type="RefSeq" id="WP_352986360.1">
    <property type="nucleotide sequence ID" value="NZ_JBEQNA010000018.1"/>
</dbReference>
<gene>
    <name evidence="1" type="ORF">ABUK86_27140</name>
</gene>
<accession>A0ABV2A3G4</accession>
<dbReference type="EMBL" id="JBEQNB010000018">
    <property type="protein sequence ID" value="MES0837481.1"/>
    <property type="molecule type" value="Genomic_DNA"/>
</dbReference>
<name>A0ABV2A3G4_9ACTN</name>
<protein>
    <submittedName>
        <fullName evidence="1">Uncharacterized protein</fullName>
    </submittedName>
</protein>
<evidence type="ECO:0000313" key="2">
    <source>
        <dbReference type="Proteomes" id="UP001432401"/>
    </source>
</evidence>
<evidence type="ECO:0000313" key="1">
    <source>
        <dbReference type="EMBL" id="MES0837481.1"/>
    </source>
</evidence>
<reference evidence="1 2" key="1">
    <citation type="submission" date="2024-06" db="EMBL/GenBank/DDBJ databases">
        <authorList>
            <person name="Bataeva Y.V."/>
            <person name="Grigorian L.N."/>
            <person name="Solomentsev V.I."/>
        </authorList>
    </citation>
    <scope>NUCLEOTIDE SEQUENCE [LARGE SCALE GENOMIC DNA]</scope>
    <source>
        <strain evidence="2">SCPM-O-B-12605 (RCAM04882)</strain>
    </source>
</reference>
<dbReference type="Proteomes" id="UP001432401">
    <property type="component" value="Unassembled WGS sequence"/>
</dbReference>
<comment type="caution">
    <text evidence="1">The sequence shown here is derived from an EMBL/GenBank/DDBJ whole genome shotgun (WGS) entry which is preliminary data.</text>
</comment>
<proteinExistence type="predicted"/>